<dbReference type="EnsemblMetazoa" id="ADIR007427-RA">
    <property type="protein sequence ID" value="ADIR007427-PA"/>
    <property type="gene ID" value="ADIR007427"/>
</dbReference>
<name>A0A182NIF3_9DIPT</name>
<dbReference type="AlphaFoldDB" id="A0A182NIF3"/>
<dbReference type="Proteomes" id="UP000075884">
    <property type="component" value="Unassembled WGS sequence"/>
</dbReference>
<dbReference type="VEuPathDB" id="VectorBase:ADIR007427"/>
<reference evidence="1" key="2">
    <citation type="submission" date="2020-05" db="UniProtKB">
        <authorList>
            <consortium name="EnsemblMetazoa"/>
        </authorList>
    </citation>
    <scope>IDENTIFICATION</scope>
    <source>
        <strain evidence="1">WRAIR2</strain>
    </source>
</reference>
<proteinExistence type="predicted"/>
<sequence>MPVALRNQLLEHLREVGRHLPERELDRLDLARLQQLHQLADLVLADVQLRLALVQLLLLLGEAEELIERLLVHVVVLLQVLVRLLQLLEQRLQRHLLVGGVHVRQRPEARDLLRALVDLLVQHVLLRGPLLHPLSVLLQLLLRFLLLLDPRLELLLERLLQFHRLA</sequence>
<keyword evidence="2" id="KW-1185">Reference proteome</keyword>
<evidence type="ECO:0000313" key="1">
    <source>
        <dbReference type="EnsemblMetazoa" id="ADIR007427-PA"/>
    </source>
</evidence>
<evidence type="ECO:0000313" key="2">
    <source>
        <dbReference type="Proteomes" id="UP000075884"/>
    </source>
</evidence>
<reference evidence="2" key="1">
    <citation type="submission" date="2013-03" db="EMBL/GenBank/DDBJ databases">
        <title>The Genome Sequence of Anopheles dirus WRAIR2.</title>
        <authorList>
            <consortium name="The Broad Institute Genomics Platform"/>
            <person name="Neafsey D.E."/>
            <person name="Walton C."/>
            <person name="Walker B."/>
            <person name="Young S.K."/>
            <person name="Zeng Q."/>
            <person name="Gargeya S."/>
            <person name="Fitzgerald M."/>
            <person name="Haas B."/>
            <person name="Abouelleil A."/>
            <person name="Allen A.W."/>
            <person name="Alvarado L."/>
            <person name="Arachchi H.M."/>
            <person name="Berlin A.M."/>
            <person name="Chapman S.B."/>
            <person name="Gainer-Dewar J."/>
            <person name="Goldberg J."/>
            <person name="Griggs A."/>
            <person name="Gujja S."/>
            <person name="Hansen M."/>
            <person name="Howarth C."/>
            <person name="Imamovic A."/>
            <person name="Ireland A."/>
            <person name="Larimer J."/>
            <person name="McCowan C."/>
            <person name="Murphy C."/>
            <person name="Pearson M."/>
            <person name="Poon T.W."/>
            <person name="Priest M."/>
            <person name="Roberts A."/>
            <person name="Saif S."/>
            <person name="Shea T."/>
            <person name="Sisk P."/>
            <person name="Sykes S."/>
            <person name="Wortman J."/>
            <person name="Nusbaum C."/>
            <person name="Birren B."/>
        </authorList>
    </citation>
    <scope>NUCLEOTIDE SEQUENCE [LARGE SCALE GENOMIC DNA]</scope>
    <source>
        <strain evidence="2">WRAIR2</strain>
    </source>
</reference>
<organism evidence="1 2">
    <name type="scientific">Anopheles dirus</name>
    <dbReference type="NCBI Taxonomy" id="7168"/>
    <lineage>
        <taxon>Eukaryota</taxon>
        <taxon>Metazoa</taxon>
        <taxon>Ecdysozoa</taxon>
        <taxon>Arthropoda</taxon>
        <taxon>Hexapoda</taxon>
        <taxon>Insecta</taxon>
        <taxon>Pterygota</taxon>
        <taxon>Neoptera</taxon>
        <taxon>Endopterygota</taxon>
        <taxon>Diptera</taxon>
        <taxon>Nematocera</taxon>
        <taxon>Culicoidea</taxon>
        <taxon>Culicidae</taxon>
        <taxon>Anophelinae</taxon>
        <taxon>Anopheles</taxon>
    </lineage>
</organism>
<accession>A0A182NIF3</accession>
<protein>
    <submittedName>
        <fullName evidence="1">Uncharacterized protein</fullName>
    </submittedName>
</protein>